<accession>A0ABW1JIY4</accession>
<dbReference type="NCBIfam" id="TIGR01188">
    <property type="entry name" value="drrA"/>
    <property type="match status" value="1"/>
</dbReference>
<dbReference type="InterPro" id="IPR017871">
    <property type="entry name" value="ABC_transporter-like_CS"/>
</dbReference>
<dbReference type="InterPro" id="IPR003593">
    <property type="entry name" value="AAA+_ATPase"/>
</dbReference>
<name>A0ABW1JIY4_9ACTN</name>
<keyword evidence="5 11" id="KW-0067">ATP-binding</keyword>
<dbReference type="EMBL" id="JBHSRD010000006">
    <property type="protein sequence ID" value="MFC6008643.1"/>
    <property type="molecule type" value="Genomic_DNA"/>
</dbReference>
<evidence type="ECO:0000259" key="10">
    <source>
        <dbReference type="PROSITE" id="PS50893"/>
    </source>
</evidence>
<comment type="similarity">
    <text evidence="9">Belongs to the ABC transporter superfamily. Drug exporter-1 (DrugE1) (TC 3.A.1.105) family.</text>
</comment>
<keyword evidence="8" id="KW-0046">Antibiotic resistance</keyword>
<dbReference type="InterPro" id="IPR050763">
    <property type="entry name" value="ABC_transporter_ATP-binding"/>
</dbReference>
<evidence type="ECO:0000313" key="12">
    <source>
        <dbReference type="Proteomes" id="UP001596189"/>
    </source>
</evidence>
<evidence type="ECO:0000256" key="2">
    <source>
        <dbReference type="ARBA" id="ARBA00022448"/>
    </source>
</evidence>
<dbReference type="InterPro" id="IPR005894">
    <property type="entry name" value="DrrA"/>
</dbReference>
<keyword evidence="4" id="KW-0547">Nucleotide-binding</keyword>
<evidence type="ECO:0000256" key="4">
    <source>
        <dbReference type="ARBA" id="ARBA00022741"/>
    </source>
</evidence>
<evidence type="ECO:0000256" key="9">
    <source>
        <dbReference type="ARBA" id="ARBA00049985"/>
    </source>
</evidence>
<dbReference type="PANTHER" id="PTHR42711:SF19">
    <property type="entry name" value="DOXORUBICIN RESISTANCE ATP-BINDING PROTEIN DRRA"/>
    <property type="match status" value="1"/>
</dbReference>
<proteinExistence type="inferred from homology"/>
<keyword evidence="6" id="KW-1278">Translocase</keyword>
<reference evidence="12" key="1">
    <citation type="journal article" date="2019" name="Int. J. Syst. Evol. Microbiol.">
        <title>The Global Catalogue of Microorganisms (GCM) 10K type strain sequencing project: providing services to taxonomists for standard genome sequencing and annotation.</title>
        <authorList>
            <consortium name="The Broad Institute Genomics Platform"/>
            <consortium name="The Broad Institute Genome Sequencing Center for Infectious Disease"/>
            <person name="Wu L."/>
            <person name="Ma J."/>
        </authorList>
    </citation>
    <scope>NUCLEOTIDE SEQUENCE [LARGE SCALE GENOMIC DNA]</scope>
    <source>
        <strain evidence="12">KACC 14249</strain>
    </source>
</reference>
<dbReference type="Gene3D" id="3.40.50.300">
    <property type="entry name" value="P-loop containing nucleotide triphosphate hydrolases"/>
    <property type="match status" value="1"/>
</dbReference>
<dbReference type="InterPro" id="IPR027417">
    <property type="entry name" value="P-loop_NTPase"/>
</dbReference>
<evidence type="ECO:0000256" key="3">
    <source>
        <dbReference type="ARBA" id="ARBA00022475"/>
    </source>
</evidence>
<evidence type="ECO:0000256" key="7">
    <source>
        <dbReference type="ARBA" id="ARBA00023136"/>
    </source>
</evidence>
<dbReference type="InterPro" id="IPR003439">
    <property type="entry name" value="ABC_transporter-like_ATP-bd"/>
</dbReference>
<dbReference type="Pfam" id="PF00005">
    <property type="entry name" value="ABC_tran"/>
    <property type="match status" value="1"/>
</dbReference>
<keyword evidence="2" id="KW-0813">Transport</keyword>
<evidence type="ECO:0000256" key="5">
    <source>
        <dbReference type="ARBA" id="ARBA00022840"/>
    </source>
</evidence>
<comment type="caution">
    <text evidence="11">The sequence shown here is derived from an EMBL/GenBank/DDBJ whole genome shotgun (WGS) entry which is preliminary data.</text>
</comment>
<dbReference type="PROSITE" id="PS50893">
    <property type="entry name" value="ABC_TRANSPORTER_2"/>
    <property type="match status" value="1"/>
</dbReference>
<dbReference type="Proteomes" id="UP001596189">
    <property type="component" value="Unassembled WGS sequence"/>
</dbReference>
<keyword evidence="12" id="KW-1185">Reference proteome</keyword>
<dbReference type="PANTHER" id="PTHR42711">
    <property type="entry name" value="ABC TRANSPORTER ATP-BINDING PROTEIN"/>
    <property type="match status" value="1"/>
</dbReference>
<keyword evidence="7" id="KW-0472">Membrane</keyword>
<keyword evidence="3" id="KW-1003">Cell membrane</keyword>
<protein>
    <submittedName>
        <fullName evidence="11">ATP-binding cassette domain-containing protein</fullName>
    </submittedName>
</protein>
<organism evidence="11 12">
    <name type="scientific">Angustibacter luteus</name>
    <dbReference type="NCBI Taxonomy" id="658456"/>
    <lineage>
        <taxon>Bacteria</taxon>
        <taxon>Bacillati</taxon>
        <taxon>Actinomycetota</taxon>
        <taxon>Actinomycetes</taxon>
        <taxon>Kineosporiales</taxon>
        <taxon>Kineosporiaceae</taxon>
    </lineage>
</organism>
<sequence length="329" mass="35401">MTAAPTPADAIEVRGLGVRFGEVEVLSDLDLTVPRGTVYALLGPNGAGKTTLVNVLSTLVRPDAGSARVNGHDVRHAADAVRALISTTGQFAAVDELLTARENLLLMARLNHLDRRAALARTQELLAQFDLADAQHRPVRTFSGGMRRRLDIAVGLTRIPSVVFLDEPTTGLDPRSRLAMWDVVRKLVRDGVTVLLTTQYLEEAEQLADRIGVLDGGHLVAEGTGAELKGRVSPQRLDLHLPDGEAFDRTECELAGRVVHRDRAQLTVGVPTDASAHAVRDLLNDLAAQGIPVDRVSLHTASLDDVFFRLTGHPTTDPTSPLETTGATR</sequence>
<dbReference type="SUPFAM" id="SSF52540">
    <property type="entry name" value="P-loop containing nucleoside triphosphate hydrolases"/>
    <property type="match status" value="1"/>
</dbReference>
<dbReference type="PROSITE" id="PS00211">
    <property type="entry name" value="ABC_TRANSPORTER_1"/>
    <property type="match status" value="1"/>
</dbReference>
<evidence type="ECO:0000256" key="1">
    <source>
        <dbReference type="ARBA" id="ARBA00004413"/>
    </source>
</evidence>
<evidence type="ECO:0000256" key="6">
    <source>
        <dbReference type="ARBA" id="ARBA00022967"/>
    </source>
</evidence>
<dbReference type="GO" id="GO:0005524">
    <property type="term" value="F:ATP binding"/>
    <property type="evidence" value="ECO:0007669"/>
    <property type="project" value="UniProtKB-KW"/>
</dbReference>
<gene>
    <name evidence="11" type="ORF">ACFQDO_16025</name>
</gene>
<comment type="subcellular location">
    <subcellularLocation>
        <location evidence="1">Cell membrane</location>
        <topology evidence="1">Peripheral membrane protein</topology>
        <orientation evidence="1">Cytoplasmic side</orientation>
    </subcellularLocation>
</comment>
<feature type="domain" description="ABC transporter" evidence="10">
    <location>
        <begin position="11"/>
        <end position="241"/>
    </location>
</feature>
<dbReference type="SMART" id="SM00382">
    <property type="entry name" value="AAA"/>
    <property type="match status" value="1"/>
</dbReference>
<dbReference type="RefSeq" id="WP_345714596.1">
    <property type="nucleotide sequence ID" value="NZ_BAABFP010000002.1"/>
</dbReference>
<evidence type="ECO:0000313" key="11">
    <source>
        <dbReference type="EMBL" id="MFC6008643.1"/>
    </source>
</evidence>
<evidence type="ECO:0000256" key="8">
    <source>
        <dbReference type="ARBA" id="ARBA00023251"/>
    </source>
</evidence>